<evidence type="ECO:0000313" key="2">
    <source>
        <dbReference type="EMBL" id="KAA6351988.1"/>
    </source>
</evidence>
<proteinExistence type="predicted"/>
<dbReference type="SMART" id="SM01360">
    <property type="entry name" value="A2M"/>
    <property type="match status" value="1"/>
</dbReference>
<feature type="domain" description="Alpha-2-macroglobulin" evidence="1">
    <location>
        <begin position="1122"/>
        <end position="1212"/>
    </location>
</feature>
<sequence length="1896" mass="215250">MKKIVTSLTLCFFAFCGISFLHAQSFSYDGYWKQVEKAEKQSLPQTVVKLADEIFRKAEAEKNSPQMLKAYTWRTKYQEKLMPDSFYVHLVGWEHWANTASNPLDRAILHSLVAGIYADYAGNNLWKLRRSTAIDDKPFADIREWSGGMFVQKVLEHTRAALKDSVWLLKTSSKTYIPFVKTGETSDYYDHDMYHLLALRGTKALERIVSLSGKDSLITTEVSVIFHHTIDTYRRKNNPDAVLFATLDSLTWNRRNDVSESLWDKLIIENNAREICAEIYLIKAQQFFRKNNYADALRICNETLAKYPKYKRINALKNLKQEILNPALSVNTNHLAYPETELALQANHRNLSGFTVEYHKINLPVISPELKNQPAESFYKKQDKKTGSQHLSLIRSDDYSFQDTVISLKAPQEGVYLMRIIPDNKAKTGVENFLYITRLKAITRALPNNQCEIAVLDAESGKPVSGAIIFLFTEKKGEYQKIKTLTVDENGRVQFSQQNDYQYFTVEKNEDTALPLQNIYKGRYHFSGNNEVRKRTTLLTDRKIYRPGQTLYVKGIAYDLQADTANVIAGKNYTLILTDANRRMMEEKEVYTNEFGSFTAEFILPSGGLNGEYELKTEGGTTFFRVEEYKRPAFDIVFAAQEEAFQLGDSLQVKGTVKAYNDVPVQNAPVRYAVTRQSYTGLRKLFVNDETLLTSGSVMPDETGQFVIPFFLERTKPEEDKDSFFIYKIEATVTNVAGETQTSTTSITAGRHALVLSAKINKLICKEQPGTAVFSVVNLTDTPVNKEGTYKLFPVTGIEKHVTASNPIYSGTFVSNTETSLSAWQSLPSGEYKLSLSVREPPERESGYEQEITLFSMNDTRPPVETKVGYYPVNTKFNASHPASFLFGTSEKDTYVFMDIFNGNRHLDSKVLFLSDSLMRFDYPYREEYGGGLTVSFCFVKKGKLYQQQVSLEKRLPEKELKITREVFRDKLSPGRKEEWKLIVKTPQGLPAVAEMLATLYDASLDKIWKNDQTWEAYSGFRLPFVNWTTGYVRNNYYSFWFPYKRLKAPEQVYDILQTNPSIYNNEAVVAGYGGWSKVTRELSSTKMKETNEITETETIADTSDTNSRKEVTGLRTNFAETAFFYPQLRTNEQGEIVFSFTVPESLTRWNFRGYAHTKGMLTGMVDGKTVTTKDFMLAANLPRFVRIGDKTSMAAVITNLTDKNLTGTVTFTLFDPVTEKIIAVQKQVFHTETEKTTGINFSFHADDKHNLLGCRIIAQSGEFSDGEQHLLPVLSNQERMVETIAMPIKGKEKREFSLQSLYNTNSQTAVNRRLTIEFSGNPAWYALQALPVLSLPVEDNAVSLAAAYYANTLAASIVNANPRIKTVFDSWKLPGGTEETFLSHLQKNQEIKDILIEESPWLTEAADETEQIRRIATLFDLNQIQNKNLTALTKLRELQHIDGSWSWYKGMQGSRYITEFVTKTLVRLSILTDNSPDNEVRRMLQAAFVFLHKEAVKEYQNRLQEEKKGHKRTGISAAVLQYLYLIALSEEEIPAGGDTPKAYSYFLEKVSESLASQSLNEKALSAVVLHKAGRINEAKAFMASLKEYAVQTDEQGMHFAFNETPHAWREMKIPVHVSVMEAFDLTGDKQSVEEMKLWLLKQKQTQQWDSPIATVDAVYALLQRGNDLLANQADVQIVLGDKVMETLPANKATGVALGYLKETLTDSNLLHRTKKISVEKRDAGIAWGAVYAQYNENNDKVTRHGKELQVEKKLYVERITNNNEKQWRLVTPETTLAVGDKVVSRITIRLDRPMDFVQLKDQCGACLEPVETLSGYRWSNGTGYYAAVKDASTNFFFDSLNKGVYVLEFGYRVNRTGIYQTGSAIIQPAYAPEYAGYSGGMRIEVGARHALSPTR</sequence>
<dbReference type="Gene3D" id="2.60.40.1930">
    <property type="match status" value="1"/>
</dbReference>
<dbReference type="InterPro" id="IPR008930">
    <property type="entry name" value="Terpenoid_cyclase/PrenylTrfase"/>
</dbReference>
<gene>
    <name evidence="2" type="ORF">EZS27_000620</name>
    <name evidence="3" type="ORF">EZS27_000672</name>
</gene>
<dbReference type="Gene3D" id="1.50.10.20">
    <property type="match status" value="1"/>
</dbReference>
<name>A0A5J4T1N2_9ZZZZ</name>
<reference evidence="2" key="1">
    <citation type="submission" date="2019-03" db="EMBL/GenBank/DDBJ databases">
        <title>Single cell metagenomics reveals metabolic interactions within the superorganism composed of flagellate Streblomastix strix and complex community of Bacteroidetes bacteria on its surface.</title>
        <authorList>
            <person name="Treitli S.C."/>
            <person name="Kolisko M."/>
            <person name="Husnik F."/>
            <person name="Keeling P."/>
            <person name="Hampl V."/>
        </authorList>
    </citation>
    <scope>NUCLEOTIDE SEQUENCE</scope>
    <source>
        <strain evidence="2">STM</strain>
    </source>
</reference>
<protein>
    <recommendedName>
        <fullName evidence="1">Alpha-2-macroglobulin domain-containing protein</fullName>
    </recommendedName>
</protein>
<dbReference type="InterPro" id="IPR041246">
    <property type="entry name" value="Bact_MG10"/>
</dbReference>
<evidence type="ECO:0000259" key="1">
    <source>
        <dbReference type="SMART" id="SM01360"/>
    </source>
</evidence>
<comment type="caution">
    <text evidence="2">The sequence shown here is derived from an EMBL/GenBank/DDBJ whole genome shotgun (WGS) entry which is preliminary data.</text>
</comment>
<dbReference type="Pfam" id="PF17973">
    <property type="entry name" value="bMG10"/>
    <property type="match status" value="1"/>
</dbReference>
<dbReference type="PANTHER" id="PTHR40094:SF1">
    <property type="entry name" value="UBIQUITIN DOMAIN-CONTAINING PROTEIN"/>
    <property type="match status" value="1"/>
</dbReference>
<organism evidence="2">
    <name type="scientific">termite gut metagenome</name>
    <dbReference type="NCBI Taxonomy" id="433724"/>
    <lineage>
        <taxon>unclassified sequences</taxon>
        <taxon>metagenomes</taxon>
        <taxon>organismal metagenomes</taxon>
    </lineage>
</organism>
<dbReference type="EMBL" id="SNRY01000006">
    <property type="protein sequence ID" value="KAA6351988.1"/>
    <property type="molecule type" value="Genomic_DNA"/>
</dbReference>
<dbReference type="InterPro" id="IPR051802">
    <property type="entry name" value="YfhM-like"/>
</dbReference>
<dbReference type="SUPFAM" id="SSF48239">
    <property type="entry name" value="Terpenoid cyclases/Protein prenyltransferases"/>
    <property type="match status" value="1"/>
</dbReference>
<dbReference type="InterPro" id="IPR001599">
    <property type="entry name" value="Macroglobln_a2"/>
</dbReference>
<dbReference type="EMBL" id="SNRY01000006">
    <property type="protein sequence ID" value="KAA6352040.1"/>
    <property type="molecule type" value="Genomic_DNA"/>
</dbReference>
<dbReference type="GO" id="GO:0004866">
    <property type="term" value="F:endopeptidase inhibitor activity"/>
    <property type="evidence" value="ECO:0007669"/>
    <property type="project" value="InterPro"/>
</dbReference>
<dbReference type="PANTHER" id="PTHR40094">
    <property type="entry name" value="ALPHA-2-MACROGLOBULIN HOMOLOG"/>
    <property type="match status" value="1"/>
</dbReference>
<accession>A0A5J4T1N2</accession>
<dbReference type="Pfam" id="PF01835">
    <property type="entry name" value="MG2"/>
    <property type="match status" value="1"/>
</dbReference>
<dbReference type="Pfam" id="PF00207">
    <property type="entry name" value="A2M"/>
    <property type="match status" value="1"/>
</dbReference>
<evidence type="ECO:0000313" key="3">
    <source>
        <dbReference type="EMBL" id="KAA6352040.1"/>
    </source>
</evidence>
<dbReference type="InterPro" id="IPR002890">
    <property type="entry name" value="MG2"/>
</dbReference>